<comment type="caution">
    <text evidence="10">Lacks conserved residue(s) required for the propagation of feature annotation.</text>
</comment>
<evidence type="ECO:0000256" key="6">
    <source>
        <dbReference type="ARBA" id="ARBA00022989"/>
    </source>
</evidence>
<dbReference type="PANTHER" id="PTHR10906">
    <property type="entry name" value="SECY/SEC61-ALPHA FAMILY MEMBER"/>
    <property type="match status" value="1"/>
</dbReference>
<comment type="subcellular location">
    <subcellularLocation>
        <location evidence="10">Cell membrane</location>
        <topology evidence="10">Multi-pass membrane protein</topology>
    </subcellularLocation>
    <subcellularLocation>
        <location evidence="1 12">Membrane</location>
        <topology evidence="1 12">Multi-pass membrane protein</topology>
    </subcellularLocation>
</comment>
<dbReference type="FunFam" id="1.10.3370.10:FF:000001">
    <property type="entry name" value="Preprotein translocase subunit SecY"/>
    <property type="match status" value="1"/>
</dbReference>
<dbReference type="NCBIfam" id="TIGR00967">
    <property type="entry name" value="3a0501s007"/>
    <property type="match status" value="1"/>
</dbReference>
<evidence type="ECO:0000313" key="14">
    <source>
        <dbReference type="EMBL" id="AWB35839.1"/>
    </source>
</evidence>
<dbReference type="OrthoDB" id="9809248at2"/>
<dbReference type="InterPro" id="IPR026593">
    <property type="entry name" value="SecY"/>
</dbReference>
<accession>A0A2R4XQ62</accession>
<dbReference type="Proteomes" id="UP000244571">
    <property type="component" value="Chromosome"/>
</dbReference>
<dbReference type="GO" id="GO:0005886">
    <property type="term" value="C:plasma membrane"/>
    <property type="evidence" value="ECO:0007669"/>
    <property type="project" value="UniProtKB-SubCell"/>
</dbReference>
<evidence type="ECO:0000256" key="11">
    <source>
        <dbReference type="RuleBase" id="RU000537"/>
    </source>
</evidence>
<feature type="transmembrane region" description="Helical" evidence="10">
    <location>
        <begin position="207"/>
        <end position="231"/>
    </location>
</feature>
<reference evidence="14 15" key="1">
    <citation type="submission" date="2018-04" db="EMBL/GenBank/DDBJ databases">
        <title>Bordetella sp. HZ20 isolated from seawater.</title>
        <authorList>
            <person name="Sun C."/>
        </authorList>
    </citation>
    <scope>NUCLEOTIDE SEQUENCE [LARGE SCALE GENOMIC DNA]</scope>
    <source>
        <strain evidence="14 15">HZ20</strain>
    </source>
</reference>
<comment type="similarity">
    <text evidence="2 10 13">Belongs to the SecY/SEC61-alpha family.</text>
</comment>
<keyword evidence="10" id="KW-1003">Cell membrane</keyword>
<dbReference type="RefSeq" id="WP_108623295.1">
    <property type="nucleotide sequence ID" value="NZ_CP028901.1"/>
</dbReference>
<feature type="transmembrane region" description="Helical" evidence="10">
    <location>
        <begin position="181"/>
        <end position="201"/>
    </location>
</feature>
<evidence type="ECO:0000256" key="1">
    <source>
        <dbReference type="ARBA" id="ARBA00004141"/>
    </source>
</evidence>
<dbReference type="Pfam" id="PF00344">
    <property type="entry name" value="SecY"/>
    <property type="match status" value="1"/>
</dbReference>
<feature type="transmembrane region" description="Helical" evidence="10">
    <location>
        <begin position="367"/>
        <end position="387"/>
    </location>
</feature>
<dbReference type="InterPro" id="IPR002208">
    <property type="entry name" value="SecY/SEC61-alpha"/>
</dbReference>
<dbReference type="PRINTS" id="PR00303">
    <property type="entry name" value="SECYTRNLCASE"/>
</dbReference>
<gene>
    <name evidence="10" type="primary">secY</name>
    <name evidence="14" type="ORF">DBV39_14065</name>
</gene>
<dbReference type="InterPro" id="IPR023201">
    <property type="entry name" value="SecY_dom_sf"/>
</dbReference>
<dbReference type="GO" id="GO:0006605">
    <property type="term" value="P:protein targeting"/>
    <property type="evidence" value="ECO:0007669"/>
    <property type="project" value="UniProtKB-UniRule"/>
</dbReference>
<proteinExistence type="inferred from homology"/>
<name>A0A2R4XQ62_9BURK</name>
<dbReference type="PIRSF" id="PIRSF004557">
    <property type="entry name" value="SecY"/>
    <property type="match status" value="1"/>
</dbReference>
<dbReference type="EMBL" id="CP028901">
    <property type="protein sequence ID" value="AWB35839.1"/>
    <property type="molecule type" value="Genomic_DNA"/>
</dbReference>
<evidence type="ECO:0000256" key="8">
    <source>
        <dbReference type="ARBA" id="ARBA00023136"/>
    </source>
</evidence>
<dbReference type="SUPFAM" id="SSF103491">
    <property type="entry name" value="Preprotein translocase SecY subunit"/>
    <property type="match status" value="1"/>
</dbReference>
<comment type="subunit">
    <text evidence="10">Component of the Sec protein translocase complex. Heterotrimer consisting of SecY, SecE and SecG subunits. The heterotrimers can form oligomers, although 1 heterotrimer is thought to be able to translocate proteins. Interacts with the ribosome. Interacts with SecDF, and other proteins may be involved. Interacts with SecA.</text>
</comment>
<evidence type="ECO:0000256" key="7">
    <source>
        <dbReference type="ARBA" id="ARBA00023010"/>
    </source>
</evidence>
<evidence type="ECO:0000256" key="12">
    <source>
        <dbReference type="RuleBase" id="RU003484"/>
    </source>
</evidence>
<evidence type="ECO:0000256" key="2">
    <source>
        <dbReference type="ARBA" id="ARBA00005751"/>
    </source>
</evidence>
<dbReference type="AlphaFoldDB" id="A0A2R4XQ62"/>
<dbReference type="PROSITE" id="PS00755">
    <property type="entry name" value="SECY_1"/>
    <property type="match status" value="1"/>
</dbReference>
<feature type="transmembrane region" description="Helical" evidence="10">
    <location>
        <begin position="20"/>
        <end position="38"/>
    </location>
</feature>
<sequence>MATQATGKTGPRYGDLGRRLGFLILALVVYRLGTHIPVPGINPDALADLFRQNEGGILGLFNMFSGGALSRFSIFALGIMPYISASIIMQLMSAVVPSLEAIKKEGEAGRRRITQYTRYGTVFLALIQAIGISVALEAQPGLVIEPGIMFRVTTIVTLVTGTMFVMWLGEQITERGIGNGISIIIFAGIVAGLPSALAGLFDLVRTNAMSILSALFILLLVVLVTAFVVLVERGQRKITVNYAKRQVGNKVYAGQTSHLPLKLNMAGVIPPIFASSIILFPATVSSWFASSENMTWLADLAAALAPRQPLYIVLYATAIIFFCFFYTALVFNSKETADNLKRSGAFVPGIRPGEQTARFIDKILTRLTLAGSLYITLVCLLPEFLVMRWNVPFYFGGTSLLIIVVVTMDFMAQVQAYMMSHQYESLLKKANFKGSNLPMR</sequence>
<dbReference type="Gene3D" id="1.10.3370.10">
    <property type="entry name" value="SecY subunit domain"/>
    <property type="match status" value="1"/>
</dbReference>
<evidence type="ECO:0000256" key="3">
    <source>
        <dbReference type="ARBA" id="ARBA00022448"/>
    </source>
</evidence>
<keyword evidence="4 10" id="KW-0812">Transmembrane</keyword>
<dbReference type="InterPro" id="IPR030659">
    <property type="entry name" value="SecY_CS"/>
</dbReference>
<organism evidence="14 15">
    <name type="scientific">Orrella marina</name>
    <dbReference type="NCBI Taxonomy" id="2163011"/>
    <lineage>
        <taxon>Bacteria</taxon>
        <taxon>Pseudomonadati</taxon>
        <taxon>Pseudomonadota</taxon>
        <taxon>Betaproteobacteria</taxon>
        <taxon>Burkholderiales</taxon>
        <taxon>Alcaligenaceae</taxon>
        <taxon>Orrella</taxon>
    </lineage>
</organism>
<evidence type="ECO:0000256" key="9">
    <source>
        <dbReference type="ARBA" id="ARBA00039733"/>
    </source>
</evidence>
<feature type="transmembrane region" description="Helical" evidence="10">
    <location>
        <begin position="268"/>
        <end position="290"/>
    </location>
</feature>
<keyword evidence="6 10" id="KW-1133">Transmembrane helix</keyword>
<evidence type="ECO:0000256" key="4">
    <source>
        <dbReference type="ARBA" id="ARBA00022692"/>
    </source>
</evidence>
<feature type="transmembrane region" description="Helical" evidence="10">
    <location>
        <begin position="116"/>
        <end position="136"/>
    </location>
</feature>
<evidence type="ECO:0000256" key="10">
    <source>
        <dbReference type="HAMAP-Rule" id="MF_01465"/>
    </source>
</evidence>
<dbReference type="PROSITE" id="PS00756">
    <property type="entry name" value="SECY_2"/>
    <property type="match status" value="1"/>
</dbReference>
<comment type="function">
    <text evidence="10 11">The central subunit of the protein translocation channel SecYEG. Consists of two halves formed by TMs 1-5 and 6-10. These two domains form a lateral gate at the front which open onto the bilayer between TMs 2 and 7, and are clamped together by SecE at the back. The channel is closed by both a pore ring composed of hydrophobic SecY resides and a short helix (helix 2A) on the extracellular side of the membrane which forms a plug. The plug probably moves laterally to allow the channel to open. The ring and the pore may move independently.</text>
</comment>
<keyword evidence="5 10" id="KW-0653">Protein transport</keyword>
<evidence type="ECO:0000313" key="15">
    <source>
        <dbReference type="Proteomes" id="UP000244571"/>
    </source>
</evidence>
<feature type="transmembrane region" description="Helical" evidence="10">
    <location>
        <begin position="393"/>
        <end position="412"/>
    </location>
</feature>
<keyword evidence="3 10" id="KW-0813">Transport</keyword>
<evidence type="ECO:0000256" key="13">
    <source>
        <dbReference type="RuleBase" id="RU004349"/>
    </source>
</evidence>
<evidence type="ECO:0000256" key="5">
    <source>
        <dbReference type="ARBA" id="ARBA00022927"/>
    </source>
</evidence>
<protein>
    <recommendedName>
        <fullName evidence="9 10">Protein translocase subunit SecY</fullName>
    </recommendedName>
</protein>
<feature type="transmembrane region" description="Helical" evidence="10">
    <location>
        <begin position="148"/>
        <end position="169"/>
    </location>
</feature>
<keyword evidence="8 10" id="KW-0472">Membrane</keyword>
<dbReference type="GO" id="GO:0043952">
    <property type="term" value="P:protein transport by the Sec complex"/>
    <property type="evidence" value="ECO:0007669"/>
    <property type="project" value="UniProtKB-UniRule"/>
</dbReference>
<dbReference type="GO" id="GO:0065002">
    <property type="term" value="P:intracellular protein transmembrane transport"/>
    <property type="evidence" value="ECO:0007669"/>
    <property type="project" value="UniProtKB-UniRule"/>
</dbReference>
<dbReference type="KEGG" id="boz:DBV39_14065"/>
<keyword evidence="7 10" id="KW-0811">Translocation</keyword>
<feature type="transmembrane region" description="Helical" evidence="10">
    <location>
        <begin position="310"/>
        <end position="332"/>
    </location>
</feature>
<keyword evidence="15" id="KW-1185">Reference proteome</keyword>
<dbReference type="HAMAP" id="MF_01465">
    <property type="entry name" value="SecY"/>
    <property type="match status" value="1"/>
</dbReference>